<dbReference type="SUPFAM" id="SSF53706">
    <property type="entry name" value="Formate dehydrogenase/DMSO reductase, domains 1-3"/>
    <property type="match status" value="1"/>
</dbReference>
<dbReference type="InterPro" id="IPR006656">
    <property type="entry name" value="Mopterin_OxRdtase"/>
</dbReference>
<comment type="subcellular location">
    <subcellularLocation>
        <location evidence="3">Periplasm</location>
    </subcellularLocation>
</comment>
<keyword evidence="13" id="KW-0411">Iron-sulfur</keyword>
<dbReference type="GO" id="GO:0047111">
    <property type="term" value="F:formate dehydrogenase (cytochrome-c-553) activity"/>
    <property type="evidence" value="ECO:0007669"/>
    <property type="project" value="InterPro"/>
</dbReference>
<evidence type="ECO:0000256" key="5">
    <source>
        <dbReference type="ARBA" id="ARBA00022485"/>
    </source>
</evidence>
<dbReference type="FunFam" id="2.40.40.20:FF:000017">
    <property type="entry name" value="Formate dehydrogenase, alpha subunit"/>
    <property type="match status" value="1"/>
</dbReference>
<evidence type="ECO:0000256" key="4">
    <source>
        <dbReference type="ARBA" id="ARBA00010312"/>
    </source>
</evidence>
<evidence type="ECO:0000256" key="13">
    <source>
        <dbReference type="ARBA" id="ARBA00023014"/>
    </source>
</evidence>
<keyword evidence="17" id="KW-1185">Reference proteome</keyword>
<dbReference type="CDD" id="cd02752">
    <property type="entry name" value="MopB_Formate-Dh-Na-like"/>
    <property type="match status" value="1"/>
</dbReference>
<dbReference type="SMART" id="SM00926">
    <property type="entry name" value="Molybdop_Fe4S4"/>
    <property type="match status" value="1"/>
</dbReference>
<dbReference type="PROSITE" id="PS51669">
    <property type="entry name" value="4FE4S_MOW_BIS_MGD"/>
    <property type="match status" value="1"/>
</dbReference>
<dbReference type="GO" id="GO:0008863">
    <property type="term" value="F:formate dehydrogenase (NAD+) activity"/>
    <property type="evidence" value="ECO:0007669"/>
    <property type="project" value="InterPro"/>
</dbReference>
<dbReference type="Gene3D" id="3.40.228.10">
    <property type="entry name" value="Dimethylsulfoxide Reductase, domain 2"/>
    <property type="match status" value="2"/>
</dbReference>
<dbReference type="CDD" id="cd02792">
    <property type="entry name" value="MopB_CT_Formate-Dh-Na-like"/>
    <property type="match status" value="1"/>
</dbReference>
<evidence type="ECO:0000256" key="9">
    <source>
        <dbReference type="ARBA" id="ARBA00022764"/>
    </source>
</evidence>
<evidence type="ECO:0000256" key="12">
    <source>
        <dbReference type="ARBA" id="ARBA00023004"/>
    </source>
</evidence>
<dbReference type="GO" id="GO:0030151">
    <property type="term" value="F:molybdenum ion binding"/>
    <property type="evidence" value="ECO:0007669"/>
    <property type="project" value="TreeGrafter"/>
</dbReference>
<dbReference type="OrthoDB" id="9810782at2"/>
<dbReference type="EC" id="1.2.1.2" evidence="16"/>
<sequence length="1025" mass="114202">MLINRRQFFKICAGGMAGTTVATLGFAPNVALAQTRQYKLLKSKETRNNCTYCSVGCGMLLYSRGDGAKNAVSSVFHVEGDPDHPVSRGSLCPKGAGVLDYVKSENRVKFPQYRAPGSDKWQKISWDDAIDRIARLMKEDRDNNFKAQNTEGNTVNRWTSTGWLVTSAASNETGWLAFKVARSLGMLSLETQARVCHGPSVSSLAATYGRGAMTNNWNDIKNANVIIVMGGNAAEAHPVGFKWAMEAKINNGAELIAIDPRFQRTASVADLYVPIRSGSDITFLLGIINYLISHDEVNYDYLVTHSNASLIVRDDFNFDENNGLFSGYDAENHKYDTSSWYYQVDDNGYALRDKTLQHPRCVWNLLKKHVRRYTPEVVNNITGSSVDHFLHVCRSLASTKTNNRAATFLYALGWTQHSYGTQIIRTAAMIQLLLGNIGVMGGGINALRGHSNIQGLTDVGLLSNRLPAYLELPKDSQLTLEQYLTEKTPKPLGPTEVNFWGNYSKFFVSFMKSMYGDKATVENNWGFDWLPKWDKTYDILQFNKMMRDGEAHGLICQGFNPLAALPDKNAVRDGLSKLKFLVSIDPMPTETAVFWQNHGESNDVDSSKIQTEVFRLPANCFAEENGTIVNSSRWLQWHWAAATPPAEAKYDPEIIARIFLRIKELYEEEGGPCQEPIQNLTWNYKIPDEPSAEELAKEYNGYALTDLKDANGNITVKKGQLLNSFAQLKADGSTSSGIWIFCGCWTEQGNQMARRDPTDPSGKGIHADWAWAWPANRRILYNRASADANGKAYDSNRLLVEWNGERWTGNDIPDFTANLSPSEGAGAFIMNNDGLGGLFCLNRLVDGPFPEHYEPFETPIATNPLHPKQINSPAARVFAEDLTRLGKAEQFPYVGTTYSITEHFHFWTQHVKLNAIIQPQQFIEISENLANQKGIKVGDTVKVSSNRGYIKAKAVVTKRLPTLTVDGKQIETIGIPIVWGFTGQTQKGFLVNELTPHLGDANSQTPEYKTFLVNVEKVSAETSPV</sequence>
<dbReference type="Gene3D" id="3.40.50.740">
    <property type="match status" value="1"/>
</dbReference>
<dbReference type="PROSITE" id="PS00551">
    <property type="entry name" value="MOLYBDOPTERIN_PROK_1"/>
    <property type="match status" value="1"/>
</dbReference>
<evidence type="ECO:0000313" key="17">
    <source>
        <dbReference type="Proteomes" id="UP000030901"/>
    </source>
</evidence>
<reference evidence="16 17" key="1">
    <citation type="journal article" date="2014" name="Appl. Environ. Microbiol.">
        <title>Gut symbionts from distinct hosts exhibit genotoxic activity via divergent colibactin biosynthetic pathways.</title>
        <authorList>
            <person name="Engel P."/>
            <person name="Vizcaino M.I."/>
            <person name="Crawford J.M."/>
        </authorList>
    </citation>
    <scope>NUCLEOTIDE SEQUENCE [LARGE SCALE GENOMIC DNA]</scope>
    <source>
        <strain evidence="16 17">PEB0191</strain>
    </source>
</reference>
<dbReference type="EMBL" id="CP009056">
    <property type="protein sequence ID" value="AJA44162.1"/>
    <property type="molecule type" value="Genomic_DNA"/>
</dbReference>
<evidence type="ECO:0000256" key="8">
    <source>
        <dbReference type="ARBA" id="ARBA00022729"/>
    </source>
</evidence>
<dbReference type="HOGENOM" id="CLU_000422_1_0_6"/>
<comment type="similarity">
    <text evidence="4">Belongs to the prokaryotic molybdopterin-containing oxidoreductase family.</text>
</comment>
<dbReference type="NCBIfam" id="TIGR01553">
    <property type="entry name" value="formate-DH-alph"/>
    <property type="match status" value="1"/>
</dbReference>
<feature type="domain" description="4Fe-4S Mo/W bis-MGD-type" evidence="15">
    <location>
        <begin position="43"/>
        <end position="106"/>
    </location>
</feature>
<dbReference type="RefSeq" id="WP_082018207.1">
    <property type="nucleotide sequence ID" value="NZ_CP009056.1"/>
</dbReference>
<keyword evidence="8" id="KW-0732">Signal</keyword>
<dbReference type="GO" id="GO:0009326">
    <property type="term" value="C:formate dehydrogenase complex"/>
    <property type="evidence" value="ECO:0007669"/>
    <property type="project" value="UniProtKB-ARBA"/>
</dbReference>
<evidence type="ECO:0000256" key="10">
    <source>
        <dbReference type="ARBA" id="ARBA00022933"/>
    </source>
</evidence>
<evidence type="ECO:0000259" key="15">
    <source>
        <dbReference type="PROSITE" id="PS51669"/>
    </source>
</evidence>
<dbReference type="SUPFAM" id="SSF50692">
    <property type="entry name" value="ADC-like"/>
    <property type="match status" value="1"/>
</dbReference>
<dbReference type="FunFam" id="3.40.50.740:FF:000007">
    <property type="entry name" value="Formate dehydrogenase, alpha subunit, selenocysteine-containing"/>
    <property type="match status" value="1"/>
</dbReference>
<dbReference type="InterPro" id="IPR006443">
    <property type="entry name" value="Formate-DH-alph_fdnG"/>
</dbReference>
<keyword evidence="11 16" id="KW-0560">Oxidoreductase</keyword>
<keyword evidence="7" id="KW-0479">Metal-binding</keyword>
<evidence type="ECO:0000256" key="2">
    <source>
        <dbReference type="ARBA" id="ARBA00001966"/>
    </source>
</evidence>
<dbReference type="InterPro" id="IPR009010">
    <property type="entry name" value="Asp_de-COase-like_dom_sf"/>
</dbReference>
<dbReference type="GO" id="GO:0009061">
    <property type="term" value="P:anaerobic respiration"/>
    <property type="evidence" value="ECO:0007669"/>
    <property type="project" value="TreeGrafter"/>
</dbReference>
<dbReference type="FunFam" id="3.40.228.10:FF:000009">
    <property type="entry name" value="Formate dehydrogenase, alpha subunit, selenocysteine-containing"/>
    <property type="match status" value="1"/>
</dbReference>
<dbReference type="PANTHER" id="PTHR43598">
    <property type="entry name" value="TUNGSTEN-CONTAINING FORMYLMETHANOFURAN DEHYDROGENASE 2 SUBUNIT B"/>
    <property type="match status" value="1"/>
</dbReference>
<accession>A0A0A7RZV9</accession>
<evidence type="ECO:0000256" key="3">
    <source>
        <dbReference type="ARBA" id="ARBA00004418"/>
    </source>
</evidence>
<dbReference type="InterPro" id="IPR006657">
    <property type="entry name" value="MoPterin_dinucl-bd_dom"/>
</dbReference>
<dbReference type="InterPro" id="IPR006311">
    <property type="entry name" value="TAT_signal"/>
</dbReference>
<protein>
    <submittedName>
        <fullName evidence="16">Formate dehydrogenase (Quinone-dependent) catalytic subunit</fullName>
        <ecNumber evidence="16">1.2.1.2</ecNumber>
    </submittedName>
</protein>
<keyword evidence="9" id="KW-0574">Periplasm</keyword>
<evidence type="ECO:0000313" key="16">
    <source>
        <dbReference type="EMBL" id="AJA44162.1"/>
    </source>
</evidence>
<comment type="cofactor">
    <cofactor evidence="1">
        <name>Mo-bis(molybdopterin guanine dinucleotide)</name>
        <dbReference type="ChEBI" id="CHEBI:60539"/>
    </cofactor>
</comment>
<dbReference type="FunFam" id="3.40.228.10:FF:000006">
    <property type="entry name" value="Formate dehydrogenase, alpha subunit, selenocysteine-containing"/>
    <property type="match status" value="1"/>
</dbReference>
<dbReference type="GO" id="GO:0051539">
    <property type="term" value="F:4 iron, 4 sulfur cluster binding"/>
    <property type="evidence" value="ECO:0007669"/>
    <property type="project" value="UniProtKB-KW"/>
</dbReference>
<dbReference type="InterPro" id="IPR027467">
    <property type="entry name" value="MopterinOxRdtase_cofactor_BS"/>
</dbReference>
<proteinExistence type="inferred from homology"/>
<evidence type="ECO:0000256" key="1">
    <source>
        <dbReference type="ARBA" id="ARBA00001942"/>
    </source>
</evidence>
<keyword evidence="5" id="KW-0004">4Fe-4S</keyword>
<dbReference type="InterPro" id="IPR006963">
    <property type="entry name" value="Mopterin_OxRdtase_4Fe-4S_dom"/>
</dbReference>
<dbReference type="Pfam" id="PF00384">
    <property type="entry name" value="Molybdopterin"/>
    <property type="match status" value="1"/>
</dbReference>
<evidence type="ECO:0000256" key="7">
    <source>
        <dbReference type="ARBA" id="ARBA00022723"/>
    </source>
</evidence>
<dbReference type="Pfam" id="PF04879">
    <property type="entry name" value="Molybdop_Fe4S4"/>
    <property type="match status" value="1"/>
</dbReference>
<dbReference type="Gene3D" id="2.40.40.20">
    <property type="match status" value="1"/>
</dbReference>
<dbReference type="GO" id="GO:0036397">
    <property type="term" value="F:formate dehydrogenase (quinone) activity"/>
    <property type="evidence" value="ECO:0007669"/>
    <property type="project" value="UniProtKB-ARBA"/>
</dbReference>
<keyword evidence="10" id="KW-0712">Selenocysteine</keyword>
<dbReference type="Gene3D" id="3.30.200.210">
    <property type="match status" value="1"/>
</dbReference>
<dbReference type="STRING" id="1267021.FPB0191_00324"/>
<dbReference type="Pfam" id="PF01568">
    <property type="entry name" value="Molydop_binding"/>
    <property type="match status" value="1"/>
</dbReference>
<dbReference type="GO" id="GO:0009055">
    <property type="term" value="F:electron transfer activity"/>
    <property type="evidence" value="ECO:0007669"/>
    <property type="project" value="InterPro"/>
</dbReference>
<gene>
    <name evidence="16" type="ORF">FPB0191_00324</name>
</gene>
<comment type="cofactor">
    <cofactor evidence="2">
        <name>[4Fe-4S] cluster</name>
        <dbReference type="ChEBI" id="CHEBI:49883"/>
    </cofactor>
</comment>
<evidence type="ECO:0000256" key="11">
    <source>
        <dbReference type="ARBA" id="ARBA00023002"/>
    </source>
</evidence>
<keyword evidence="6" id="KW-0500">Molybdenum</keyword>
<dbReference type="Proteomes" id="UP000030901">
    <property type="component" value="Chromosome"/>
</dbReference>
<dbReference type="FunFam" id="3.30.200.210:FF:000003">
    <property type="entry name" value="Formate dehydrogenase-N subunit alpha"/>
    <property type="match status" value="1"/>
</dbReference>
<dbReference type="KEGG" id="fpp:FPB0191_00324"/>
<evidence type="ECO:0000256" key="14">
    <source>
        <dbReference type="ARBA" id="ARBA00023027"/>
    </source>
</evidence>
<keyword evidence="14" id="KW-0520">NAD</keyword>
<organism evidence="16 17">
    <name type="scientific">Frischella perrara</name>
    <dbReference type="NCBI Taxonomy" id="1267021"/>
    <lineage>
        <taxon>Bacteria</taxon>
        <taxon>Pseudomonadati</taxon>
        <taxon>Pseudomonadota</taxon>
        <taxon>Gammaproteobacteria</taxon>
        <taxon>Orbales</taxon>
        <taxon>Orbaceae</taxon>
        <taxon>Frischella</taxon>
    </lineage>
</organism>
<dbReference type="PANTHER" id="PTHR43598:SF1">
    <property type="entry name" value="FORMATE DEHYDROGENASE-O MAJOR SUBUNIT"/>
    <property type="match status" value="1"/>
</dbReference>
<dbReference type="GO" id="GO:0015944">
    <property type="term" value="P:formate oxidation"/>
    <property type="evidence" value="ECO:0007669"/>
    <property type="project" value="UniProtKB-ARBA"/>
</dbReference>
<dbReference type="AlphaFoldDB" id="A0A0A7RZV9"/>
<dbReference type="GO" id="GO:0042597">
    <property type="term" value="C:periplasmic space"/>
    <property type="evidence" value="ECO:0007669"/>
    <property type="project" value="UniProtKB-SubCell"/>
</dbReference>
<evidence type="ECO:0000256" key="6">
    <source>
        <dbReference type="ARBA" id="ARBA00022505"/>
    </source>
</evidence>
<dbReference type="PROSITE" id="PS51318">
    <property type="entry name" value="TAT"/>
    <property type="match status" value="1"/>
</dbReference>
<keyword evidence="12" id="KW-0408">Iron</keyword>
<name>A0A0A7RZV9_FRIPE</name>
<dbReference type="GO" id="GO:0043546">
    <property type="term" value="F:molybdopterin cofactor binding"/>
    <property type="evidence" value="ECO:0007669"/>
    <property type="project" value="InterPro"/>
</dbReference>